<proteinExistence type="predicted"/>
<keyword evidence="2" id="KW-1185">Reference proteome</keyword>
<sequence length="79" mass="8918">MEKLNPREENSKFALNYNKSIEEPGDLFRCGDEKTPITALRCDELSPSRQYEHGPPRADFLIDDNGYIIARGSSDRGTA</sequence>
<evidence type="ECO:0000313" key="2">
    <source>
        <dbReference type="Proteomes" id="UP001159405"/>
    </source>
</evidence>
<name>A0ABN8SBM4_9CNID</name>
<protein>
    <submittedName>
        <fullName evidence="1">Uncharacterized protein</fullName>
    </submittedName>
</protein>
<evidence type="ECO:0000313" key="1">
    <source>
        <dbReference type="EMBL" id="CAH3187158.1"/>
    </source>
</evidence>
<dbReference type="EMBL" id="CALNXK010000526">
    <property type="protein sequence ID" value="CAH3187158.1"/>
    <property type="molecule type" value="Genomic_DNA"/>
</dbReference>
<comment type="caution">
    <text evidence="1">The sequence shown here is derived from an EMBL/GenBank/DDBJ whole genome shotgun (WGS) entry which is preliminary data.</text>
</comment>
<accession>A0ABN8SBM4</accession>
<dbReference type="Proteomes" id="UP001159405">
    <property type="component" value="Unassembled WGS sequence"/>
</dbReference>
<reference evidence="1 2" key="1">
    <citation type="submission" date="2022-05" db="EMBL/GenBank/DDBJ databases">
        <authorList>
            <consortium name="Genoscope - CEA"/>
            <person name="William W."/>
        </authorList>
    </citation>
    <scope>NUCLEOTIDE SEQUENCE [LARGE SCALE GENOMIC DNA]</scope>
</reference>
<gene>
    <name evidence="1" type="ORF">PLOB_00036894</name>
</gene>
<organism evidence="1 2">
    <name type="scientific">Porites lobata</name>
    <dbReference type="NCBI Taxonomy" id="104759"/>
    <lineage>
        <taxon>Eukaryota</taxon>
        <taxon>Metazoa</taxon>
        <taxon>Cnidaria</taxon>
        <taxon>Anthozoa</taxon>
        <taxon>Hexacorallia</taxon>
        <taxon>Scleractinia</taxon>
        <taxon>Fungiina</taxon>
        <taxon>Poritidae</taxon>
        <taxon>Porites</taxon>
    </lineage>
</organism>